<organism evidence="1 2">
    <name type="scientific">Oceanobacillus kapialis</name>
    <dbReference type="NCBI Taxonomy" id="481353"/>
    <lineage>
        <taxon>Bacteria</taxon>
        <taxon>Bacillati</taxon>
        <taxon>Bacillota</taxon>
        <taxon>Bacilli</taxon>
        <taxon>Bacillales</taxon>
        <taxon>Bacillaceae</taxon>
        <taxon>Oceanobacillus</taxon>
    </lineage>
</organism>
<dbReference type="EMBL" id="JBHUMX010000019">
    <property type="protein sequence ID" value="MFD2628807.1"/>
    <property type="molecule type" value="Genomic_DNA"/>
</dbReference>
<comment type="caution">
    <text evidence="1">The sequence shown here is derived from an EMBL/GenBank/DDBJ whole genome shotgun (WGS) entry which is preliminary data.</text>
</comment>
<gene>
    <name evidence="1" type="ORF">ACFSUN_08405</name>
</gene>
<dbReference type="Proteomes" id="UP001597451">
    <property type="component" value="Unassembled WGS sequence"/>
</dbReference>
<keyword evidence="2" id="KW-1185">Reference proteome</keyword>
<sequence length="59" mass="6546">MCKTCNGTGGINIAHSWGVSFHPCPDTNCNRNKDDVLGEAIEILEGKLREMEEKRRLSA</sequence>
<reference evidence="2" key="1">
    <citation type="journal article" date="2019" name="Int. J. Syst. Evol. Microbiol.">
        <title>The Global Catalogue of Microorganisms (GCM) 10K type strain sequencing project: providing services to taxonomists for standard genome sequencing and annotation.</title>
        <authorList>
            <consortium name="The Broad Institute Genomics Platform"/>
            <consortium name="The Broad Institute Genome Sequencing Center for Infectious Disease"/>
            <person name="Wu L."/>
            <person name="Ma J."/>
        </authorList>
    </citation>
    <scope>NUCLEOTIDE SEQUENCE [LARGE SCALE GENOMIC DNA]</scope>
    <source>
        <strain evidence="2">TISTR 1858</strain>
    </source>
</reference>
<evidence type="ECO:0000313" key="2">
    <source>
        <dbReference type="Proteomes" id="UP001597451"/>
    </source>
</evidence>
<proteinExistence type="predicted"/>
<dbReference type="RefSeq" id="WP_379561554.1">
    <property type="nucleotide sequence ID" value="NZ_JBHUMX010000019.1"/>
</dbReference>
<accession>A0ABW5PZI2</accession>
<name>A0ABW5PZI2_9BACI</name>
<protein>
    <submittedName>
        <fullName evidence="1">Uncharacterized protein</fullName>
    </submittedName>
</protein>
<evidence type="ECO:0000313" key="1">
    <source>
        <dbReference type="EMBL" id="MFD2628807.1"/>
    </source>
</evidence>